<dbReference type="EMBL" id="SMFQ01000002">
    <property type="protein sequence ID" value="TCJ88541.1"/>
    <property type="molecule type" value="Genomic_DNA"/>
</dbReference>
<feature type="transmembrane region" description="Helical" evidence="1">
    <location>
        <begin position="94"/>
        <end position="116"/>
    </location>
</feature>
<feature type="transmembrane region" description="Helical" evidence="1">
    <location>
        <begin position="68"/>
        <end position="87"/>
    </location>
</feature>
<protein>
    <submittedName>
        <fullName evidence="2">Uncharacterized protein</fullName>
    </submittedName>
</protein>
<evidence type="ECO:0000313" key="3">
    <source>
        <dbReference type="Proteomes" id="UP000294887"/>
    </source>
</evidence>
<dbReference type="Proteomes" id="UP000294887">
    <property type="component" value="Unassembled WGS sequence"/>
</dbReference>
<organism evidence="2 3">
    <name type="scientific">Cocleimonas flava</name>
    <dbReference type="NCBI Taxonomy" id="634765"/>
    <lineage>
        <taxon>Bacteria</taxon>
        <taxon>Pseudomonadati</taxon>
        <taxon>Pseudomonadota</taxon>
        <taxon>Gammaproteobacteria</taxon>
        <taxon>Thiotrichales</taxon>
        <taxon>Thiotrichaceae</taxon>
        <taxon>Cocleimonas</taxon>
    </lineage>
</organism>
<keyword evidence="1" id="KW-0472">Membrane</keyword>
<keyword evidence="3" id="KW-1185">Reference proteome</keyword>
<comment type="caution">
    <text evidence="2">The sequence shown here is derived from an EMBL/GenBank/DDBJ whole genome shotgun (WGS) entry which is preliminary data.</text>
</comment>
<accession>A0A4R1FCM7</accession>
<keyword evidence="1" id="KW-1133">Transmembrane helix</keyword>
<feature type="transmembrane region" description="Helical" evidence="1">
    <location>
        <begin position="21"/>
        <end position="48"/>
    </location>
</feature>
<gene>
    <name evidence="2" type="ORF">EV695_0398</name>
</gene>
<proteinExistence type="predicted"/>
<dbReference type="RefSeq" id="WP_131904232.1">
    <property type="nucleotide sequence ID" value="NZ_BAAAFU010000008.1"/>
</dbReference>
<reference evidence="2 3" key="1">
    <citation type="submission" date="2019-03" db="EMBL/GenBank/DDBJ databases">
        <title>Genomic Encyclopedia of Type Strains, Phase IV (KMG-IV): sequencing the most valuable type-strain genomes for metagenomic binning, comparative biology and taxonomic classification.</title>
        <authorList>
            <person name="Goeker M."/>
        </authorList>
    </citation>
    <scope>NUCLEOTIDE SEQUENCE [LARGE SCALE GENOMIC DNA]</scope>
    <source>
        <strain evidence="2 3">DSM 24830</strain>
    </source>
</reference>
<name>A0A4R1FCM7_9GAMM</name>
<sequence>MSEKLKIPEKIMIKNINIKSFKTLMIIVFIYPILPLGLFATVLLFYGFGSLVTSGFQHTTFSQVVVQFLLFSGGASGLLGGIMILINRINLTSLLLFLHGAVSYTFVAVLILSFGTNWNSPWLLHSFYIAISLAVVAFQLYLLVRKVYVDYQTNKFVDVMLPEAVIKTSSEKL</sequence>
<keyword evidence="1" id="KW-0812">Transmembrane</keyword>
<evidence type="ECO:0000256" key="1">
    <source>
        <dbReference type="SAM" id="Phobius"/>
    </source>
</evidence>
<feature type="transmembrane region" description="Helical" evidence="1">
    <location>
        <begin position="122"/>
        <end position="144"/>
    </location>
</feature>
<dbReference type="AlphaFoldDB" id="A0A4R1FCM7"/>
<evidence type="ECO:0000313" key="2">
    <source>
        <dbReference type="EMBL" id="TCJ88541.1"/>
    </source>
</evidence>